<dbReference type="GO" id="GO:0003879">
    <property type="term" value="F:ATP phosphoribosyltransferase activity"/>
    <property type="evidence" value="ECO:0007669"/>
    <property type="project" value="UniProtKB-UniRule"/>
</dbReference>
<evidence type="ECO:0000256" key="6">
    <source>
        <dbReference type="ARBA" id="ARBA00011946"/>
    </source>
</evidence>
<accession>A0A1M7GXN5</accession>
<dbReference type="PANTHER" id="PTHR21403:SF8">
    <property type="entry name" value="ATP PHOSPHORIBOSYLTRANSFERASE"/>
    <property type="match status" value="1"/>
</dbReference>
<evidence type="ECO:0000256" key="1">
    <source>
        <dbReference type="ARBA" id="ARBA00000915"/>
    </source>
</evidence>
<evidence type="ECO:0000256" key="12">
    <source>
        <dbReference type="ARBA" id="ARBA00022741"/>
    </source>
</evidence>
<dbReference type="FunFam" id="3.40.190.10:FF:000011">
    <property type="entry name" value="ATP phosphoribosyltransferase"/>
    <property type="match status" value="1"/>
</dbReference>
<dbReference type="EC" id="2.4.2.17" evidence="6 16"/>
<dbReference type="RefSeq" id="WP_073284429.1">
    <property type="nucleotide sequence ID" value="NZ_FRCP01000007.1"/>
</dbReference>
<keyword evidence="11 16" id="KW-0808">Transferase</keyword>
<name>A0A1M7GXN5_9FIRM</name>
<comment type="catalytic activity">
    <reaction evidence="1 16">
        <text>1-(5-phospho-beta-D-ribosyl)-ATP + diphosphate = 5-phospho-alpha-D-ribose 1-diphosphate + ATP</text>
        <dbReference type="Rhea" id="RHEA:18473"/>
        <dbReference type="ChEBI" id="CHEBI:30616"/>
        <dbReference type="ChEBI" id="CHEBI:33019"/>
        <dbReference type="ChEBI" id="CHEBI:58017"/>
        <dbReference type="ChEBI" id="CHEBI:73183"/>
        <dbReference type="EC" id="2.4.2.17"/>
    </reaction>
</comment>
<keyword evidence="9 16" id="KW-0028">Amino-acid biosynthesis</keyword>
<evidence type="ECO:0000256" key="4">
    <source>
        <dbReference type="ARBA" id="ARBA00009489"/>
    </source>
</evidence>
<evidence type="ECO:0000256" key="3">
    <source>
        <dbReference type="ARBA" id="ARBA00004667"/>
    </source>
</evidence>
<dbReference type="Proteomes" id="UP000184038">
    <property type="component" value="Unassembled WGS sequence"/>
</dbReference>
<dbReference type="SUPFAM" id="SSF53850">
    <property type="entry name" value="Periplasmic binding protein-like II"/>
    <property type="match status" value="1"/>
</dbReference>
<feature type="domain" description="ATP phosphoribosyltransferase catalytic" evidence="17">
    <location>
        <begin position="54"/>
        <end position="209"/>
    </location>
</feature>
<dbReference type="Pfam" id="PF01634">
    <property type="entry name" value="HisG"/>
    <property type="match status" value="1"/>
</dbReference>
<dbReference type="InterPro" id="IPR018198">
    <property type="entry name" value="ATP_PRibTrfase_CS"/>
</dbReference>
<keyword evidence="19" id="KW-1185">Reference proteome</keyword>
<reference evidence="18 19" key="1">
    <citation type="submission" date="2016-11" db="EMBL/GenBank/DDBJ databases">
        <authorList>
            <person name="Jaros S."/>
            <person name="Januszkiewicz K."/>
            <person name="Wedrychowicz H."/>
        </authorList>
    </citation>
    <scope>NUCLEOTIDE SEQUENCE [LARGE SCALE GENOMIC DNA]</scope>
    <source>
        <strain evidence="18 19">DSM 15930</strain>
    </source>
</reference>
<dbReference type="PANTHER" id="PTHR21403">
    <property type="entry name" value="ATP PHOSPHORIBOSYLTRANSFERASE ATP-PRTASE"/>
    <property type="match status" value="1"/>
</dbReference>
<evidence type="ECO:0000256" key="14">
    <source>
        <dbReference type="ARBA" id="ARBA00023102"/>
    </source>
</evidence>
<keyword evidence="13 16" id="KW-0067">ATP-binding</keyword>
<keyword evidence="10 16" id="KW-0328">Glycosyltransferase</keyword>
<dbReference type="Gene3D" id="3.40.190.10">
    <property type="entry name" value="Periplasmic binding protein-like II"/>
    <property type="match status" value="2"/>
</dbReference>
<comment type="function">
    <text evidence="15 16">Catalyzes the condensation of ATP and 5-phosphoribose 1-diphosphate to form N'-(5'-phosphoribosyl)-ATP (PR-ATP). Has a crucial role in the pathway because the rate of histidine biosynthesis seems to be controlled primarily by regulation of HisG enzymatic activity.</text>
</comment>
<comment type="pathway">
    <text evidence="3 16">Amino-acid biosynthesis; L-histidine biosynthesis; L-histidine from 5-phospho-alpha-D-ribose 1-diphosphate: step 1/9.</text>
</comment>
<gene>
    <name evidence="16" type="primary">hisG</name>
    <name evidence="18" type="ORF">SAMN02746066_01164</name>
</gene>
<evidence type="ECO:0000256" key="2">
    <source>
        <dbReference type="ARBA" id="ARBA00004496"/>
    </source>
</evidence>
<dbReference type="STRING" id="1120996.SAMN02746066_01164"/>
<evidence type="ECO:0000256" key="16">
    <source>
        <dbReference type="HAMAP-Rule" id="MF_01018"/>
    </source>
</evidence>
<evidence type="ECO:0000256" key="11">
    <source>
        <dbReference type="ARBA" id="ARBA00022679"/>
    </source>
</evidence>
<evidence type="ECO:0000256" key="15">
    <source>
        <dbReference type="ARBA" id="ARBA00024861"/>
    </source>
</evidence>
<comment type="subcellular location">
    <subcellularLocation>
        <location evidence="2 16">Cytoplasm</location>
    </subcellularLocation>
</comment>
<dbReference type="CDD" id="cd13595">
    <property type="entry name" value="PBP2_HisGs"/>
    <property type="match status" value="1"/>
</dbReference>
<dbReference type="UniPathway" id="UPA00031">
    <property type="reaction ID" value="UER00006"/>
</dbReference>
<keyword evidence="8 16" id="KW-0963">Cytoplasm</keyword>
<sequence length="212" mass="23616">MRYLTFALAKGRLAKKTLSILERIGITCEEMKDPNSRKLIFVNEELKLKFFLSKATDVPTYVEYGAADIGVVGKDTIMEEGRKLYEVIDLGLGKCRMCVAGPASAKDLLNHGELIRVATKYPNIAKDYFYNVKHQTVEIIKLNGSIELAPIVGLSEVIVDIVETGSTLRENGLEVLEEICPLSARMVVNQVSMKMEHERIQKLITDLKGVIG</sequence>
<keyword evidence="14 16" id="KW-0368">Histidine biosynthesis</keyword>
<dbReference type="InterPro" id="IPR001348">
    <property type="entry name" value="ATP_PRibTrfase_HisG"/>
</dbReference>
<organism evidence="18 19">
    <name type="scientific">Anaerosporobacter mobilis DSM 15930</name>
    <dbReference type="NCBI Taxonomy" id="1120996"/>
    <lineage>
        <taxon>Bacteria</taxon>
        <taxon>Bacillati</taxon>
        <taxon>Bacillota</taxon>
        <taxon>Clostridia</taxon>
        <taxon>Lachnospirales</taxon>
        <taxon>Lachnospiraceae</taxon>
        <taxon>Anaerosporobacter</taxon>
    </lineage>
</organism>
<dbReference type="HAMAP" id="MF_01018">
    <property type="entry name" value="HisG_Short"/>
    <property type="match status" value="1"/>
</dbReference>
<dbReference type="GO" id="GO:0000105">
    <property type="term" value="P:L-histidine biosynthetic process"/>
    <property type="evidence" value="ECO:0007669"/>
    <property type="project" value="UniProtKB-UniRule"/>
</dbReference>
<protein>
    <recommendedName>
        <fullName evidence="7 16">ATP phosphoribosyltransferase</fullName>
        <shortName evidence="16">ATP-PRT</shortName>
        <shortName evidence="16">ATP-PRTase</shortName>
        <ecNumber evidence="6 16">2.4.2.17</ecNumber>
    </recommendedName>
</protein>
<evidence type="ECO:0000256" key="8">
    <source>
        <dbReference type="ARBA" id="ARBA00022490"/>
    </source>
</evidence>
<dbReference type="InterPro" id="IPR024893">
    <property type="entry name" value="ATP_PRibTrfase_HisG_short"/>
</dbReference>
<dbReference type="InterPro" id="IPR013820">
    <property type="entry name" value="ATP_PRibTrfase_cat"/>
</dbReference>
<comment type="subunit">
    <text evidence="5 16">Heteromultimer composed of HisG and HisZ subunits.</text>
</comment>
<evidence type="ECO:0000256" key="9">
    <source>
        <dbReference type="ARBA" id="ARBA00022605"/>
    </source>
</evidence>
<dbReference type="GO" id="GO:0005737">
    <property type="term" value="C:cytoplasm"/>
    <property type="evidence" value="ECO:0007669"/>
    <property type="project" value="UniProtKB-SubCell"/>
</dbReference>
<proteinExistence type="inferred from homology"/>
<evidence type="ECO:0000256" key="10">
    <source>
        <dbReference type="ARBA" id="ARBA00022676"/>
    </source>
</evidence>
<evidence type="ECO:0000256" key="13">
    <source>
        <dbReference type="ARBA" id="ARBA00022840"/>
    </source>
</evidence>
<evidence type="ECO:0000313" key="18">
    <source>
        <dbReference type="EMBL" id="SHM20657.1"/>
    </source>
</evidence>
<keyword evidence="12 16" id="KW-0547">Nucleotide-binding</keyword>
<evidence type="ECO:0000256" key="7">
    <source>
        <dbReference type="ARBA" id="ARBA00020998"/>
    </source>
</evidence>
<evidence type="ECO:0000259" key="17">
    <source>
        <dbReference type="Pfam" id="PF01634"/>
    </source>
</evidence>
<dbReference type="GO" id="GO:0005524">
    <property type="term" value="F:ATP binding"/>
    <property type="evidence" value="ECO:0007669"/>
    <property type="project" value="UniProtKB-KW"/>
</dbReference>
<dbReference type="AlphaFoldDB" id="A0A1M7GXN5"/>
<evidence type="ECO:0000313" key="19">
    <source>
        <dbReference type="Proteomes" id="UP000184038"/>
    </source>
</evidence>
<comment type="domain">
    <text evidence="16">Lacks the C-terminal regulatory region which is replaced by HisZ.</text>
</comment>
<dbReference type="NCBIfam" id="TIGR00070">
    <property type="entry name" value="hisG"/>
    <property type="match status" value="1"/>
</dbReference>
<dbReference type="EMBL" id="FRCP01000007">
    <property type="protein sequence ID" value="SHM20657.1"/>
    <property type="molecule type" value="Genomic_DNA"/>
</dbReference>
<dbReference type="OrthoDB" id="9801867at2"/>
<comment type="similarity">
    <text evidence="4 16">Belongs to the ATP phosphoribosyltransferase family. Short subfamily.</text>
</comment>
<dbReference type="PROSITE" id="PS01316">
    <property type="entry name" value="ATP_P_PHORIBOSYLTR"/>
    <property type="match status" value="1"/>
</dbReference>
<evidence type="ECO:0000256" key="5">
    <source>
        <dbReference type="ARBA" id="ARBA00011496"/>
    </source>
</evidence>